<organism evidence="3 4">
    <name type="scientific">Nesterenkonia salmonea</name>
    <dbReference type="NCBI Taxonomy" id="1804987"/>
    <lineage>
        <taxon>Bacteria</taxon>
        <taxon>Bacillati</taxon>
        <taxon>Actinomycetota</taxon>
        <taxon>Actinomycetes</taxon>
        <taxon>Micrococcales</taxon>
        <taxon>Micrococcaceae</taxon>
        <taxon>Nesterenkonia</taxon>
    </lineage>
</organism>
<name>A0A5R9BDY0_9MICC</name>
<dbReference type="EMBL" id="VAVZ01000007">
    <property type="protein sequence ID" value="TLP98857.1"/>
    <property type="molecule type" value="Genomic_DNA"/>
</dbReference>
<protein>
    <submittedName>
        <fullName evidence="3">Extracellular solute-binding protein</fullName>
    </submittedName>
</protein>
<keyword evidence="4" id="KW-1185">Reference proteome</keyword>
<dbReference type="OrthoDB" id="9769319at2"/>
<dbReference type="PANTHER" id="PTHR30006">
    <property type="entry name" value="THIAMINE-BINDING PERIPLASMIC PROTEIN-RELATED"/>
    <property type="match status" value="1"/>
</dbReference>
<sequence length="366" mass="38833">MGPNLKKLQTHRTTTAAGTAMAALLALSACGGTDESNGEDSASGGNDAPLVLSTFPFGVEEFQEAVVDPFTEMTGIDVEIDTGANADRLSALQLAGGEDPGVDVVLISDYFAAMGQEEGLFQELDPELVPNLEEIADFAVDDSYYGPAYSYQLYGTIYSTEELSENEAADWELWGEDGYSGRLALPDIAPTAGQLMVSGVADTYGSGPYDVDTAYEVLGDWAPGILQFYSSSTEVVNLLVQGEIVAAGSLSGFAVDLEEGTAWTAPDEGRYMATNHAMIAEGSENVEAAHQFIDYLLSVEAQASSAELVSDLPVNLQADIPENIDAVVGTIAEDPIEAGYQTLDPSELVDTRGEWVDRFAREVVSQ</sequence>
<feature type="signal peptide" evidence="2">
    <location>
        <begin position="1"/>
        <end position="22"/>
    </location>
</feature>
<dbReference type="Pfam" id="PF13416">
    <property type="entry name" value="SBP_bac_8"/>
    <property type="match status" value="1"/>
</dbReference>
<dbReference type="Gene3D" id="3.40.190.10">
    <property type="entry name" value="Periplasmic binding protein-like II"/>
    <property type="match status" value="2"/>
</dbReference>
<dbReference type="AlphaFoldDB" id="A0A5R9BDY0"/>
<reference evidence="3 4" key="1">
    <citation type="submission" date="2019-05" db="EMBL/GenBank/DDBJ databases">
        <title>Nesterenkonia sp. GY074 isolated from the Southern Atlantic Ocean.</title>
        <authorList>
            <person name="Zhang G."/>
        </authorList>
    </citation>
    <scope>NUCLEOTIDE SEQUENCE [LARGE SCALE GENOMIC DNA]</scope>
    <source>
        <strain evidence="3 4">GY074</strain>
    </source>
</reference>
<feature type="chain" id="PRO_5024337337" evidence="2">
    <location>
        <begin position="23"/>
        <end position="366"/>
    </location>
</feature>
<keyword evidence="1 2" id="KW-0732">Signal</keyword>
<dbReference type="SUPFAM" id="SSF53850">
    <property type="entry name" value="Periplasmic binding protein-like II"/>
    <property type="match status" value="1"/>
</dbReference>
<dbReference type="InterPro" id="IPR006059">
    <property type="entry name" value="SBP"/>
</dbReference>
<accession>A0A5R9BDY0</accession>
<evidence type="ECO:0000313" key="3">
    <source>
        <dbReference type="EMBL" id="TLP98857.1"/>
    </source>
</evidence>
<dbReference type="RefSeq" id="WP_138252227.1">
    <property type="nucleotide sequence ID" value="NZ_VAVZ01000007.1"/>
</dbReference>
<evidence type="ECO:0000256" key="2">
    <source>
        <dbReference type="SAM" id="SignalP"/>
    </source>
</evidence>
<dbReference type="PANTHER" id="PTHR30006:SF2">
    <property type="entry name" value="ABC TRANSPORTER SUBSTRATE-BINDING PROTEIN"/>
    <property type="match status" value="1"/>
</dbReference>
<evidence type="ECO:0000256" key="1">
    <source>
        <dbReference type="ARBA" id="ARBA00022729"/>
    </source>
</evidence>
<proteinExistence type="predicted"/>
<dbReference type="PROSITE" id="PS51257">
    <property type="entry name" value="PROKAR_LIPOPROTEIN"/>
    <property type="match status" value="1"/>
</dbReference>
<dbReference type="Proteomes" id="UP000310458">
    <property type="component" value="Unassembled WGS sequence"/>
</dbReference>
<evidence type="ECO:0000313" key="4">
    <source>
        <dbReference type="Proteomes" id="UP000310458"/>
    </source>
</evidence>
<gene>
    <name evidence="3" type="ORF">FEF26_03860</name>
</gene>
<comment type="caution">
    <text evidence="3">The sequence shown here is derived from an EMBL/GenBank/DDBJ whole genome shotgun (WGS) entry which is preliminary data.</text>
</comment>